<dbReference type="FunFam" id="3.30.310.50:FF:000005">
    <property type="entry name" value="L antigen family member 3"/>
    <property type="match status" value="1"/>
</dbReference>
<dbReference type="InterPro" id="IPR015419">
    <property type="entry name" value="CTAG/Pcc1"/>
</dbReference>
<reference evidence="8" key="1">
    <citation type="journal article" date="2016" name="Nat. Commun.">
        <title>Genome analysis of three Pneumocystis species reveals adaptation mechanisms to life exclusively in mammalian hosts.</title>
        <authorList>
            <person name="Ma L."/>
            <person name="Chen Z."/>
            <person name="Huang D.W."/>
            <person name="Kutty G."/>
            <person name="Ishihara M."/>
            <person name="Wang H."/>
            <person name="Abouelleil A."/>
            <person name="Bishop L."/>
            <person name="Davey E."/>
            <person name="Deng R."/>
            <person name="Deng X."/>
            <person name="Fan L."/>
            <person name="Fantoni G."/>
            <person name="Fitzgerald M."/>
            <person name="Gogineni E."/>
            <person name="Goldberg J.M."/>
            <person name="Handley G."/>
            <person name="Hu X."/>
            <person name="Huber C."/>
            <person name="Jiao X."/>
            <person name="Jones K."/>
            <person name="Levin J.Z."/>
            <person name="Liu Y."/>
            <person name="Macdonald P."/>
            <person name="Melnikov A."/>
            <person name="Raley C."/>
            <person name="Sassi M."/>
            <person name="Sherman B.T."/>
            <person name="Song X."/>
            <person name="Sykes S."/>
            <person name="Tran B."/>
            <person name="Walsh L."/>
            <person name="Xia Y."/>
            <person name="Yang J."/>
            <person name="Young S."/>
            <person name="Zeng Q."/>
            <person name="Zheng X."/>
            <person name="Stephens R."/>
            <person name="Nusbaum C."/>
            <person name="Birren B.W."/>
            <person name="Azadi P."/>
            <person name="Lempicki R.A."/>
            <person name="Cuomo C.A."/>
            <person name="Kovacs J.A."/>
        </authorList>
    </citation>
    <scope>NUCLEOTIDE SEQUENCE [LARGE SCALE GENOMIC DNA]</scope>
    <source>
        <strain evidence="8">RU7</strain>
    </source>
</reference>
<dbReference type="AlphaFoldDB" id="A0A0W4ZWF5"/>
<evidence type="ECO:0000256" key="6">
    <source>
        <dbReference type="ARBA" id="ARBA00023242"/>
    </source>
</evidence>
<keyword evidence="4" id="KW-0963">Cytoplasm</keyword>
<evidence type="ECO:0008006" key="9">
    <source>
        <dbReference type="Google" id="ProtNLM"/>
    </source>
</evidence>
<sequence length="89" mass="10007">MSRRSIELGHAIDISIPFPNEWLPSQIATVLSVDPELKEQVIYREIKVDGSYLFASFQSADLKTLRVSVDAFLDNVVLIIRTVNECGNL</sequence>
<accession>A0A0W4ZWF5</accession>
<evidence type="ECO:0000256" key="4">
    <source>
        <dbReference type="ARBA" id="ARBA00022490"/>
    </source>
</evidence>
<keyword evidence="5" id="KW-0819">tRNA processing</keyword>
<dbReference type="VEuPathDB" id="FungiDB:T551_00198"/>
<comment type="similarity">
    <text evidence="3">Belongs to the CTAG/PCC1 family.</text>
</comment>
<organism evidence="7 8">
    <name type="scientific">Pneumocystis jirovecii (strain RU7)</name>
    <name type="common">Human pneumocystis pneumonia agent</name>
    <dbReference type="NCBI Taxonomy" id="1408657"/>
    <lineage>
        <taxon>Eukaryota</taxon>
        <taxon>Fungi</taxon>
        <taxon>Dikarya</taxon>
        <taxon>Ascomycota</taxon>
        <taxon>Taphrinomycotina</taxon>
        <taxon>Pneumocystomycetes</taxon>
        <taxon>Pneumocystaceae</taxon>
        <taxon>Pneumocystis</taxon>
    </lineage>
</organism>
<dbReference type="GO" id="GO:0005737">
    <property type="term" value="C:cytoplasm"/>
    <property type="evidence" value="ECO:0007669"/>
    <property type="project" value="UniProtKB-SubCell"/>
</dbReference>
<dbReference type="Proteomes" id="UP000053447">
    <property type="component" value="Unassembled WGS sequence"/>
</dbReference>
<evidence type="ECO:0000256" key="2">
    <source>
        <dbReference type="ARBA" id="ARBA00004496"/>
    </source>
</evidence>
<evidence type="ECO:0000256" key="1">
    <source>
        <dbReference type="ARBA" id="ARBA00004123"/>
    </source>
</evidence>
<dbReference type="RefSeq" id="XP_018231405.1">
    <property type="nucleotide sequence ID" value="XM_018372465.1"/>
</dbReference>
<evidence type="ECO:0000256" key="5">
    <source>
        <dbReference type="ARBA" id="ARBA00022694"/>
    </source>
</evidence>
<evidence type="ECO:0000313" key="7">
    <source>
        <dbReference type="EMBL" id="KTW32713.1"/>
    </source>
</evidence>
<dbReference type="OrthoDB" id="10025739at2759"/>
<dbReference type="GO" id="GO:0008033">
    <property type="term" value="P:tRNA processing"/>
    <property type="evidence" value="ECO:0007669"/>
    <property type="project" value="UniProtKB-KW"/>
</dbReference>
<evidence type="ECO:0000256" key="3">
    <source>
        <dbReference type="ARBA" id="ARBA00007073"/>
    </source>
</evidence>
<dbReference type="GO" id="GO:0070525">
    <property type="term" value="P:tRNA threonylcarbamoyladenosine metabolic process"/>
    <property type="evidence" value="ECO:0007669"/>
    <property type="project" value="TreeGrafter"/>
</dbReference>
<keyword evidence="6" id="KW-0539">Nucleus</keyword>
<gene>
    <name evidence="7" type="ORF">T551_00198</name>
</gene>
<dbReference type="GeneID" id="28938720"/>
<keyword evidence="8" id="KW-1185">Reference proteome</keyword>
<dbReference type="PANTHER" id="PTHR31283:SF5">
    <property type="entry name" value="EKC_KEOPS COMPLEX SUBUNIT LAGE3"/>
    <property type="match status" value="1"/>
</dbReference>
<protein>
    <recommendedName>
        <fullName evidence="9">Transcription factor Pcc1</fullName>
    </recommendedName>
</protein>
<evidence type="ECO:0000313" key="8">
    <source>
        <dbReference type="Proteomes" id="UP000053447"/>
    </source>
</evidence>
<dbReference type="Pfam" id="PF09341">
    <property type="entry name" value="Pcc1"/>
    <property type="match status" value="1"/>
</dbReference>
<dbReference type="Gene3D" id="3.30.310.50">
    <property type="entry name" value="Alpha-D-phosphohexomutase, C-terminal domain"/>
    <property type="match status" value="1"/>
</dbReference>
<comment type="subcellular location">
    <subcellularLocation>
        <location evidence="2">Cytoplasm</location>
    </subcellularLocation>
    <subcellularLocation>
        <location evidence="1">Nucleus</location>
    </subcellularLocation>
</comment>
<dbReference type="GO" id="GO:0005634">
    <property type="term" value="C:nucleus"/>
    <property type="evidence" value="ECO:0007669"/>
    <property type="project" value="UniProtKB-SubCell"/>
</dbReference>
<comment type="caution">
    <text evidence="7">The sequence shown here is derived from an EMBL/GenBank/DDBJ whole genome shotgun (WGS) entry which is preliminary data.</text>
</comment>
<proteinExistence type="inferred from homology"/>
<dbReference type="EMBL" id="LFWA01000001">
    <property type="protein sequence ID" value="KTW32713.1"/>
    <property type="molecule type" value="Genomic_DNA"/>
</dbReference>
<name>A0A0W4ZWF5_PNEJ7</name>
<dbReference type="PANTHER" id="PTHR31283">
    <property type="entry name" value="EKC/KEOPS COMPLEX SUBUNIT PCC1 FAMILY MEMBER"/>
    <property type="match status" value="1"/>
</dbReference>
<dbReference type="GO" id="GO:0000408">
    <property type="term" value="C:EKC/KEOPS complex"/>
    <property type="evidence" value="ECO:0007669"/>
    <property type="project" value="TreeGrafter"/>
</dbReference>